<evidence type="ECO:0000313" key="2">
    <source>
        <dbReference type="Proteomes" id="UP000001631"/>
    </source>
</evidence>
<evidence type="ECO:0000313" key="1">
    <source>
        <dbReference type="EMBL" id="EEH06968.1"/>
    </source>
</evidence>
<dbReference type="Proteomes" id="UP000001631">
    <property type="component" value="Unassembled WGS sequence"/>
</dbReference>
<dbReference type="EMBL" id="GG663368">
    <property type="protein sequence ID" value="EEH06968.1"/>
    <property type="molecule type" value="Genomic_DNA"/>
</dbReference>
<accession>C0NPV8</accession>
<name>C0NPV8_AJECG</name>
<dbReference type="HOGENOM" id="CLU_2145146_0_0_1"/>
<sequence length="112" mass="12805">MYTPQWWSVSDNRGVLSLIFQASYPRAWLWHGGNVIGAWAQSEFPGQEAVKVRLACTLDLIVSLARFHKERPCTHPSPILLFSTHVRNNASWHGITESQFQPFPLPPFQKAF</sequence>
<keyword evidence="2" id="KW-1185">Reference proteome</keyword>
<organism evidence="1 2">
    <name type="scientific">Ajellomyces capsulatus (strain G186AR / H82 / ATCC MYA-2454 / RMSCC 2432)</name>
    <name type="common">Darling's disease fungus</name>
    <name type="synonym">Histoplasma capsulatum</name>
    <dbReference type="NCBI Taxonomy" id="447093"/>
    <lineage>
        <taxon>Eukaryota</taxon>
        <taxon>Fungi</taxon>
        <taxon>Dikarya</taxon>
        <taxon>Ascomycota</taxon>
        <taxon>Pezizomycotina</taxon>
        <taxon>Eurotiomycetes</taxon>
        <taxon>Eurotiomycetidae</taxon>
        <taxon>Onygenales</taxon>
        <taxon>Ajellomycetaceae</taxon>
        <taxon>Histoplasma</taxon>
    </lineage>
</organism>
<reference evidence="1" key="1">
    <citation type="submission" date="2009-02" db="EMBL/GenBank/DDBJ databases">
        <title>The Genome Sequence of Ajellomyces capsulatus strain G186AR.</title>
        <authorList>
            <consortium name="The Broad Institute Genome Sequencing Platform"/>
            <person name="Champion M."/>
            <person name="Cuomo C."/>
            <person name="Ma L.-J."/>
            <person name="Henn M.R."/>
            <person name="Sil A."/>
            <person name="Goldman B."/>
            <person name="Young S.K."/>
            <person name="Kodira C.D."/>
            <person name="Zeng Q."/>
            <person name="Koehrsen M."/>
            <person name="Alvarado L."/>
            <person name="Berlin A."/>
            <person name="Borenstein D."/>
            <person name="Chen Z."/>
            <person name="Engels R."/>
            <person name="Freedman E."/>
            <person name="Gellesch M."/>
            <person name="Goldberg J."/>
            <person name="Griggs A."/>
            <person name="Gujja S."/>
            <person name="Heiman D."/>
            <person name="Hepburn T."/>
            <person name="Howarth C."/>
            <person name="Jen D."/>
            <person name="Larson L."/>
            <person name="Lewis B."/>
            <person name="Mehta T."/>
            <person name="Park D."/>
            <person name="Pearson M."/>
            <person name="Roberts A."/>
            <person name="Saif S."/>
            <person name="Shea T."/>
            <person name="Shenoy N."/>
            <person name="Sisk P."/>
            <person name="Stolte C."/>
            <person name="Sykes S."/>
            <person name="Walk T."/>
            <person name="White J."/>
            <person name="Yandava C."/>
            <person name="Klein B."/>
            <person name="McEwen J.G."/>
            <person name="Puccia R."/>
            <person name="Goldman G.H."/>
            <person name="Felipe M.S."/>
            <person name="Nino-Vega G."/>
            <person name="San-Blas G."/>
            <person name="Taylor J."/>
            <person name="Mendoza L."/>
            <person name="Galagan J."/>
            <person name="Nusbaum C."/>
            <person name="Birren B."/>
        </authorList>
    </citation>
    <scope>NUCLEOTIDE SEQUENCE</scope>
    <source>
        <strain evidence="1">G186AR</strain>
    </source>
</reference>
<dbReference type="GeneID" id="69038204"/>
<gene>
    <name evidence="1" type="ORF">HCBG_05188</name>
</gene>
<dbReference type="AlphaFoldDB" id="C0NPV8"/>
<protein>
    <submittedName>
        <fullName evidence="1">Uncharacterized protein</fullName>
    </submittedName>
</protein>
<dbReference type="RefSeq" id="XP_045287449.1">
    <property type="nucleotide sequence ID" value="XM_045432237.1"/>
</dbReference>
<proteinExistence type="predicted"/>
<dbReference type="InParanoid" id="C0NPV8"/>